<dbReference type="Proteomes" id="UP001387364">
    <property type="component" value="Chromosome"/>
</dbReference>
<proteinExistence type="predicted"/>
<evidence type="ECO:0000313" key="1">
    <source>
        <dbReference type="EMBL" id="WXB93927.1"/>
    </source>
</evidence>
<dbReference type="EMBL" id="CP147404">
    <property type="protein sequence ID" value="WXB93927.1"/>
    <property type="molecule type" value="Genomic_DNA"/>
</dbReference>
<sequence>MKKKDVEFSFLPDTHFEGKEKAFLDVDRMINEGLSGGSVHMREDEITSNIEETHMFIDETPPGE</sequence>
<reference evidence="1 2" key="1">
    <citation type="submission" date="2024-02" db="EMBL/GenBank/DDBJ databases">
        <title>Seven novel Bacillus-like species.</title>
        <authorList>
            <person name="Liu G."/>
        </authorList>
    </citation>
    <scope>NUCLEOTIDE SEQUENCE [LARGE SCALE GENOMIC DNA]</scope>
    <source>
        <strain evidence="1 2">FJAT-52991</strain>
    </source>
</reference>
<name>A0ABZ2N863_9BACI</name>
<protein>
    <submittedName>
        <fullName evidence="1">Uncharacterized protein</fullName>
    </submittedName>
</protein>
<gene>
    <name evidence="1" type="ORF">WDJ61_04665</name>
</gene>
<evidence type="ECO:0000313" key="2">
    <source>
        <dbReference type="Proteomes" id="UP001387364"/>
    </source>
</evidence>
<organism evidence="1 2">
    <name type="scientific">Bacillus kandeliae</name>
    <dbReference type="NCBI Taxonomy" id="3129297"/>
    <lineage>
        <taxon>Bacteria</taxon>
        <taxon>Bacillati</taxon>
        <taxon>Bacillota</taxon>
        <taxon>Bacilli</taxon>
        <taxon>Bacillales</taxon>
        <taxon>Bacillaceae</taxon>
        <taxon>Bacillus</taxon>
    </lineage>
</organism>
<accession>A0ABZ2N863</accession>
<dbReference type="RefSeq" id="WP_338753479.1">
    <property type="nucleotide sequence ID" value="NZ_CP147404.1"/>
</dbReference>
<keyword evidence="2" id="KW-1185">Reference proteome</keyword>